<comment type="caution">
    <text evidence="1">The sequence shown here is derived from an EMBL/GenBank/DDBJ whole genome shotgun (WGS) entry which is preliminary data.</text>
</comment>
<name>A0ABS8ZBW7_9PSEU</name>
<reference evidence="1 2" key="1">
    <citation type="submission" date="2021-12" db="EMBL/GenBank/DDBJ databases">
        <title>Genome sequence of Kibdelosporangium philippinense ATCC 49844.</title>
        <authorList>
            <person name="Fedorov E.A."/>
            <person name="Omeragic M."/>
            <person name="Shalygina K.F."/>
            <person name="Maclea K.S."/>
        </authorList>
    </citation>
    <scope>NUCLEOTIDE SEQUENCE [LARGE SCALE GENOMIC DNA]</scope>
    <source>
        <strain evidence="1 2">ATCC 49844</strain>
    </source>
</reference>
<keyword evidence="2" id="KW-1185">Reference proteome</keyword>
<dbReference type="Proteomes" id="UP001521150">
    <property type="component" value="Unassembled WGS sequence"/>
</dbReference>
<dbReference type="EMBL" id="JAJVCN010000001">
    <property type="protein sequence ID" value="MCE7004023.1"/>
    <property type="molecule type" value="Genomic_DNA"/>
</dbReference>
<dbReference type="RefSeq" id="WP_233725564.1">
    <property type="nucleotide sequence ID" value="NZ_JAJVCN010000001.1"/>
</dbReference>
<protein>
    <submittedName>
        <fullName evidence="1">Uncharacterized protein</fullName>
    </submittedName>
</protein>
<evidence type="ECO:0000313" key="1">
    <source>
        <dbReference type="EMBL" id="MCE7004023.1"/>
    </source>
</evidence>
<sequence length="287" mass="31257">MTSYIGSGPYCYTHCVAMLTGVTPAVFETLTGSPFGAQIDRTQPYFDPCGWDPQIGVDAALSLLGWSCRRESGGDPVARLRAVSGPVMIGPLDMESLSYQTAGGGDHYVLLLEVRDDVVVLHDPHGHPYATLPVSEFVVAWEGNAVTYCDEPFVLRTGFVRDRVVSEVDALRTSLPQAIRWLEGATEAVETMASQTLEPEARDVLAVFGIRLGARRLADASTCLRMLGLIDAAEVMDEQARLVGSLQHPLVTGSPGFADGLRRLAPTYNHLRETLQAHYVFLVRVDH</sequence>
<gene>
    <name evidence="1" type="ORF">LWC34_14455</name>
</gene>
<accession>A0ABS8ZBW7</accession>
<evidence type="ECO:0000313" key="2">
    <source>
        <dbReference type="Proteomes" id="UP001521150"/>
    </source>
</evidence>
<proteinExistence type="predicted"/>
<organism evidence="1 2">
    <name type="scientific">Kibdelosporangium philippinense</name>
    <dbReference type="NCBI Taxonomy" id="211113"/>
    <lineage>
        <taxon>Bacteria</taxon>
        <taxon>Bacillati</taxon>
        <taxon>Actinomycetota</taxon>
        <taxon>Actinomycetes</taxon>
        <taxon>Pseudonocardiales</taxon>
        <taxon>Pseudonocardiaceae</taxon>
        <taxon>Kibdelosporangium</taxon>
    </lineage>
</organism>